<dbReference type="GO" id="GO:0004930">
    <property type="term" value="F:G protein-coupled receptor activity"/>
    <property type="evidence" value="ECO:0007669"/>
    <property type="project" value="InterPro"/>
</dbReference>
<feature type="domain" description="Calx-beta" evidence="4">
    <location>
        <begin position="428"/>
        <end position="528"/>
    </location>
</feature>
<dbReference type="Gene3D" id="2.60.40.2030">
    <property type="match status" value="4"/>
</dbReference>
<dbReference type="InterPro" id="IPR003644">
    <property type="entry name" value="Calx_beta"/>
</dbReference>
<evidence type="ECO:0000313" key="6">
    <source>
        <dbReference type="Proteomes" id="UP000076715"/>
    </source>
</evidence>
<dbReference type="PANTHER" id="PTHR46682">
    <property type="entry name" value="ADHESION G-PROTEIN COUPLED RECEPTOR V1"/>
    <property type="match status" value="1"/>
</dbReference>
<dbReference type="RefSeq" id="WP_066313498.1">
    <property type="nucleotide sequence ID" value="NZ_LQRT01000011.1"/>
</dbReference>
<dbReference type="SUPFAM" id="SSF141072">
    <property type="entry name" value="CalX-like"/>
    <property type="match status" value="4"/>
</dbReference>
<dbReference type="PANTHER" id="PTHR46682:SF1">
    <property type="entry name" value="ADHESION G-PROTEIN COUPLED RECEPTOR V1"/>
    <property type="match status" value="1"/>
</dbReference>
<dbReference type="InterPro" id="IPR038081">
    <property type="entry name" value="CalX-like_sf"/>
</dbReference>
<evidence type="ECO:0000256" key="3">
    <source>
        <dbReference type="ARBA" id="ARBA00022837"/>
    </source>
</evidence>
<comment type="caution">
    <text evidence="5">The sequence shown here is derived from an EMBL/GenBank/DDBJ whole genome shotgun (WGS) entry which is preliminary data.</text>
</comment>
<dbReference type="SMART" id="SM00710">
    <property type="entry name" value="PbH1"/>
    <property type="match status" value="8"/>
</dbReference>
<keyword evidence="6" id="KW-1185">Reference proteome</keyword>
<feature type="domain" description="Calx-beta" evidence="4">
    <location>
        <begin position="197"/>
        <end position="299"/>
    </location>
</feature>
<evidence type="ECO:0000259" key="4">
    <source>
        <dbReference type="SMART" id="SM00237"/>
    </source>
</evidence>
<organism evidence="5 6">
    <name type="scientific">Aquimarina aggregata</name>
    <dbReference type="NCBI Taxonomy" id="1642818"/>
    <lineage>
        <taxon>Bacteria</taxon>
        <taxon>Pseudomonadati</taxon>
        <taxon>Bacteroidota</taxon>
        <taxon>Flavobacteriia</taxon>
        <taxon>Flavobacteriales</taxon>
        <taxon>Flavobacteriaceae</taxon>
        <taxon>Aquimarina</taxon>
    </lineage>
</organism>
<gene>
    <name evidence="5" type="ORF">AWE51_24560</name>
</gene>
<evidence type="ECO:0000256" key="1">
    <source>
        <dbReference type="ARBA" id="ARBA00022729"/>
    </source>
</evidence>
<dbReference type="SMART" id="SM00237">
    <property type="entry name" value="Calx_beta"/>
    <property type="match status" value="4"/>
</dbReference>
<dbReference type="Gene3D" id="2.60.120.290">
    <property type="entry name" value="Spermadhesin, CUB domain"/>
    <property type="match status" value="1"/>
</dbReference>
<dbReference type="InterPro" id="IPR013783">
    <property type="entry name" value="Ig-like_fold"/>
</dbReference>
<feature type="domain" description="Calx-beta" evidence="4">
    <location>
        <begin position="313"/>
        <end position="414"/>
    </location>
</feature>
<dbReference type="Pfam" id="PF13229">
    <property type="entry name" value="Beta_helix"/>
    <property type="match status" value="1"/>
</dbReference>
<dbReference type="Gene3D" id="2.60.40.10">
    <property type="entry name" value="Immunoglobulins"/>
    <property type="match status" value="1"/>
</dbReference>
<sequence>MQIFNYIKLILILLLLFVKADIFAQTNEDFESYAAGTLPAGWTNSGGATTGAFVIGAPNLVVNDGVTTQPNGDHTPAPGVNALFTAPNSSDGNVDVDRGTVTSTSPAYVVTTESTLSIWYFFGQRDFNDDPGDDFFLLEYSINNGASYTDLVSIGDIRINAVWTEATITIPAGSNVRIRVSAADGNGPGDLIEAGIDDITITPNVPVISINDVSVNENAGTLDFTVTHSGGDLSGGFTIEYSTANNTALSSQDYTATGAPNPTISFTGLTASNPTETISIPITDDNFVEGAETFFVNLSNPSDSSVTFADSQGRGTINANDPASLSIDDVTVNEGDGTATFTVSLSGNTDSGFTVEYSTTNGSALAGSDYTGTGAPTPTISFTGNSLNETQQITIPIIDDSDVEADHNFFVNLGTVSNGLITISDGTGEATIEDNDAGISIADLTTIGEASGTATFVVTHIGADVPGGFTVNFSSANNTATAPGDYTATSSPPVISFSGTSGETQNIPVTIIDDLDTEGNESFFINLTSVSNPLVSITDNQAEGIIIDDEIPFIITDGVTDNTCSGVFTDTGGLNGNYSDNEGITYTLCPDTPGSVIVLDFTAFNVEDFWDGLSIYQGTTTTTLIGTFDNDNVPRQIISTDASGCLTFVFTSDNIVNDDGWEANISCASVFLNVSNVTVNEAAGTATFAVTLNGNVPGGFTVDYVTDDGTALADSDYTTTTGTLNFLGNDTESFNVTVPIINNTFAENDEIFYLTLNNVSNSSVGLIEGIGTITDDVGDTIVNDDVPLTLFDEFNGYYDYALTGGSLRTASDTVDPCDIADSSSNTLTTTIPAGSTIDKAYLLWAHAGPSADDVVVFEGQNVTAEVINSANGGTFYGMVGDVTSIINGITDPSANTYDFTGLTVDNRTLCGGTVIIGGWSLMIFYTNPAFPAVGINMYNGFDVEGGGAGSTTTYTLGGFYAIGATGSKTSVLSWEGDQGIAGTEEISLTVGANNTTLNGDGDNTGGTQNVFNSTIYDNTVLPVINDTSVFGLDLDTYDVSALIGPGETSATTEVTTGGDVVILNTVLLKVPSNLITGNVFEDINYPGGPGRTLATASGSGINAATVELYIETSPGVFALEETTTTDSTGEYTFGGMADGTYRVRVVNNTVRSTRGGGTACTSCLPIQTFRVDYASGGTFTNQLDEVGGADPTATDVGTGTLSGAQTVSSVTINGEGVVGLDFGFNFNTIVNTNEDGQGSLNQFIINANTLDETGLDIQAHPNDAALNPAAGEDTSIFMIPTNSDPLGRTIDPNYIVADGYFDIIISDGSPLTILTSDNTKIDARTQTAYSGDTNTGVVGSGGALVGVSATTLPDYNLPEIQVRSDFGDVLQLQGSNNTIRNLAVYGGNRRAIVQISGSDNLISSNLLGVNALGVLGTVGVGSYVDDGVEVRGGTSIIDSNYIASNTDFGVVITGGTSTIIRNNHFTGNGYRSCDYNINIQGGSGVVISTNLIENSEATGINDDAGSVIITENTITGSGANTGGSCTEISGIELTQNNSTVTSNVINNNAGAGIIVTGGNTSGNRISQNSIFANGTTTPSLGIDINNDGVTINDNNDSDNGPNTTLNFPIIESATIRGTTLRITGWAGAGATVEFFLTDINQGTAAAGDNQIAGPSGAVSRDYGEGQEFIISAVEGSIDDTDSTVSNYPTDVDGNTDTTNRFDFRITLGTTIPRGSMLTATATVANSTSEFGNGFMVTAATVITNRRITYRVTARTPIAPTGTLTSDLSINTFADGQFGAGNPYQLQVQNTTATPFNYEIWIENVPYSTIPGLNLGNHTLQTSSNGDGTFNFLFTSTTALGAFQTTIISGSGGAPSPPGTGPACGCVSFYKL</sequence>
<evidence type="ECO:0000313" key="5">
    <source>
        <dbReference type="EMBL" id="KZS40848.1"/>
    </source>
</evidence>
<proteinExistence type="predicted"/>
<keyword evidence="1" id="KW-0732">Signal</keyword>
<dbReference type="InterPro" id="IPR006626">
    <property type="entry name" value="PbH1"/>
</dbReference>
<dbReference type="GO" id="GO:0016020">
    <property type="term" value="C:membrane"/>
    <property type="evidence" value="ECO:0007669"/>
    <property type="project" value="InterPro"/>
</dbReference>
<dbReference type="Proteomes" id="UP000076715">
    <property type="component" value="Unassembled WGS sequence"/>
</dbReference>
<evidence type="ECO:0000256" key="2">
    <source>
        <dbReference type="ARBA" id="ARBA00022737"/>
    </source>
</evidence>
<protein>
    <recommendedName>
        <fullName evidence="4">Calx-beta domain-containing protein</fullName>
    </recommendedName>
</protein>
<dbReference type="InterPro" id="IPR012334">
    <property type="entry name" value="Pectin_lyas_fold"/>
</dbReference>
<name>A0A162DIE6_9FLAO</name>
<dbReference type="InterPro" id="IPR026919">
    <property type="entry name" value="ADGRV1"/>
</dbReference>
<keyword evidence="3" id="KW-0106">Calcium</keyword>
<dbReference type="InterPro" id="IPR011050">
    <property type="entry name" value="Pectin_lyase_fold/virulence"/>
</dbReference>
<dbReference type="SUPFAM" id="SSF49854">
    <property type="entry name" value="Spermadhesin, CUB domain"/>
    <property type="match status" value="1"/>
</dbReference>
<dbReference type="OrthoDB" id="1140688at2"/>
<keyword evidence="2" id="KW-0677">Repeat</keyword>
<accession>A0A162DIE6</accession>
<dbReference type="Gene3D" id="2.60.120.260">
    <property type="entry name" value="Galactose-binding domain-like"/>
    <property type="match status" value="1"/>
</dbReference>
<dbReference type="InterPro" id="IPR039448">
    <property type="entry name" value="Beta_helix"/>
</dbReference>
<reference evidence="5 6" key="1">
    <citation type="submission" date="2016-01" db="EMBL/GenBank/DDBJ databases">
        <title>The draft genome sequence of Aquimarina sp. RZW4-3-2.</title>
        <authorList>
            <person name="Wang Y."/>
        </authorList>
    </citation>
    <scope>NUCLEOTIDE SEQUENCE [LARGE SCALE GENOMIC DNA]</scope>
    <source>
        <strain evidence="5 6">RZW4-3-2</strain>
    </source>
</reference>
<dbReference type="Pfam" id="PF03160">
    <property type="entry name" value="Calx-beta"/>
    <property type="match status" value="4"/>
</dbReference>
<dbReference type="SUPFAM" id="SSF117074">
    <property type="entry name" value="Hypothetical protein PA1324"/>
    <property type="match status" value="1"/>
</dbReference>
<dbReference type="STRING" id="1642818.AWE51_24560"/>
<dbReference type="Gene3D" id="2.160.20.10">
    <property type="entry name" value="Single-stranded right-handed beta-helix, Pectin lyase-like"/>
    <property type="match status" value="1"/>
</dbReference>
<feature type="domain" description="Calx-beta" evidence="4">
    <location>
        <begin position="651"/>
        <end position="757"/>
    </location>
</feature>
<dbReference type="EMBL" id="LQRT01000011">
    <property type="protein sequence ID" value="KZS40848.1"/>
    <property type="molecule type" value="Genomic_DNA"/>
</dbReference>
<dbReference type="SUPFAM" id="SSF51126">
    <property type="entry name" value="Pectin lyase-like"/>
    <property type="match status" value="1"/>
</dbReference>
<dbReference type="InterPro" id="IPR035914">
    <property type="entry name" value="Sperma_CUB_dom_sf"/>
</dbReference>